<keyword evidence="4" id="KW-1185">Reference proteome</keyword>
<evidence type="ECO:0000313" key="4">
    <source>
        <dbReference type="Proteomes" id="UP000628775"/>
    </source>
</evidence>
<proteinExistence type="predicted"/>
<name>A0A8J3DW42_9BACL</name>
<dbReference type="NCBIfam" id="TIGR03093">
    <property type="entry name" value="SASP_sspL"/>
    <property type="match status" value="1"/>
</dbReference>
<evidence type="ECO:0000313" key="3">
    <source>
        <dbReference type="EMBL" id="GGE48803.1"/>
    </source>
</evidence>
<accession>A0A8J3DW42</accession>
<reference evidence="3" key="2">
    <citation type="submission" date="2020-09" db="EMBL/GenBank/DDBJ databases">
        <authorList>
            <person name="Sun Q."/>
            <person name="Zhou Y."/>
        </authorList>
    </citation>
    <scope>NUCLEOTIDE SEQUENCE</scope>
    <source>
        <strain evidence="3">CGMCC 1.15371</strain>
    </source>
</reference>
<dbReference type="Proteomes" id="UP000628775">
    <property type="component" value="Unassembled WGS sequence"/>
</dbReference>
<reference evidence="3" key="1">
    <citation type="journal article" date="2014" name="Int. J. Syst. Evol. Microbiol.">
        <title>Complete genome sequence of Corynebacterium casei LMG S-19264T (=DSM 44701T), isolated from a smear-ripened cheese.</title>
        <authorList>
            <consortium name="US DOE Joint Genome Institute (JGI-PGF)"/>
            <person name="Walter F."/>
            <person name="Albersmeier A."/>
            <person name="Kalinowski J."/>
            <person name="Ruckert C."/>
        </authorList>
    </citation>
    <scope>NUCLEOTIDE SEQUENCE</scope>
    <source>
        <strain evidence="3">CGMCC 1.15371</strain>
    </source>
</reference>
<feature type="region of interest" description="Disordered" evidence="2">
    <location>
        <begin position="1"/>
        <end position="47"/>
    </location>
</feature>
<dbReference type="InterPro" id="IPR017526">
    <property type="entry name" value="SASP_SspL"/>
</dbReference>
<protein>
    <recommendedName>
        <fullName evidence="1">Small, acid-soluble spore protein L</fullName>
    </recommendedName>
</protein>
<feature type="compositionally biased region" description="Basic and acidic residues" evidence="2">
    <location>
        <begin position="25"/>
        <end position="39"/>
    </location>
</feature>
<gene>
    <name evidence="3" type="ORF">GCM10011391_29540</name>
</gene>
<dbReference type="AlphaFoldDB" id="A0A8J3DW42"/>
<comment type="caution">
    <text evidence="3">The sequence shown here is derived from an EMBL/GenBank/DDBJ whole genome shotgun (WGS) entry which is preliminary data.</text>
</comment>
<organism evidence="3 4">
    <name type="scientific">Pullulanibacillus camelliae</name>
    <dbReference type="NCBI Taxonomy" id="1707096"/>
    <lineage>
        <taxon>Bacteria</taxon>
        <taxon>Bacillati</taxon>
        <taxon>Bacillota</taxon>
        <taxon>Bacilli</taxon>
        <taxon>Bacillales</taxon>
        <taxon>Sporolactobacillaceae</taxon>
        <taxon>Pullulanibacillus</taxon>
    </lineage>
</organism>
<dbReference type="EMBL" id="BMIR01000015">
    <property type="protein sequence ID" value="GGE48803.1"/>
    <property type="molecule type" value="Genomic_DNA"/>
</dbReference>
<evidence type="ECO:0000256" key="1">
    <source>
        <dbReference type="NCBIfam" id="TIGR03093"/>
    </source>
</evidence>
<sequence length="47" mass="5510">MAREKEMRVHRSKTASNVNPQGLSEDVRDHQPHTELEQRAKKKNTKI</sequence>
<evidence type="ECO:0000256" key="2">
    <source>
        <dbReference type="SAM" id="MobiDB-lite"/>
    </source>
</evidence>